<gene>
    <name evidence="1" type="ORF">H1R20_g5003</name>
</gene>
<evidence type="ECO:0000313" key="2">
    <source>
        <dbReference type="Proteomes" id="UP001140091"/>
    </source>
</evidence>
<dbReference type="AlphaFoldDB" id="A0A9W8JDK5"/>
<dbReference type="OrthoDB" id="2735833at2759"/>
<evidence type="ECO:0000313" key="1">
    <source>
        <dbReference type="EMBL" id="KAJ2932089.1"/>
    </source>
</evidence>
<dbReference type="EMBL" id="JANBPK010000782">
    <property type="protein sequence ID" value="KAJ2932089.1"/>
    <property type="molecule type" value="Genomic_DNA"/>
</dbReference>
<organism evidence="1 2">
    <name type="scientific">Candolleomyces eurysporus</name>
    <dbReference type="NCBI Taxonomy" id="2828524"/>
    <lineage>
        <taxon>Eukaryota</taxon>
        <taxon>Fungi</taxon>
        <taxon>Dikarya</taxon>
        <taxon>Basidiomycota</taxon>
        <taxon>Agaricomycotina</taxon>
        <taxon>Agaricomycetes</taxon>
        <taxon>Agaricomycetidae</taxon>
        <taxon>Agaricales</taxon>
        <taxon>Agaricineae</taxon>
        <taxon>Psathyrellaceae</taxon>
        <taxon>Candolleomyces</taxon>
    </lineage>
</organism>
<sequence>MEPAISSAQDATTVDLSPTYITCVQAAERQYLQPELSLKMDKIFEETHGRDLRDVLSDAKLHKHDRDKDVNSMKEPLTNSESVQAWKKYIGKERLSSPSLARNKIKESVQDWFQDLVGDDDVLKGIKALIEEVLDIVALTSPDMNMTLESAEDWKKTLLDIGIFRFPDIDHPYIRVYHIRLSARASSERGILSEKLSSSVTGKYRLREYKPRESVIKLLSDELKEIAAGECERLLRGGYALDVEYAPIATLN</sequence>
<accession>A0A9W8JDK5</accession>
<proteinExistence type="predicted"/>
<dbReference type="Proteomes" id="UP001140091">
    <property type="component" value="Unassembled WGS sequence"/>
</dbReference>
<name>A0A9W8JDK5_9AGAR</name>
<comment type="caution">
    <text evidence="1">The sequence shown here is derived from an EMBL/GenBank/DDBJ whole genome shotgun (WGS) entry which is preliminary data.</text>
</comment>
<keyword evidence="2" id="KW-1185">Reference proteome</keyword>
<protein>
    <submittedName>
        <fullName evidence="1">Uncharacterized protein</fullName>
    </submittedName>
</protein>
<reference evidence="1" key="1">
    <citation type="submission" date="2022-06" db="EMBL/GenBank/DDBJ databases">
        <title>Genome Sequence of Candolleomyces eurysporus.</title>
        <authorList>
            <person name="Buettner E."/>
        </authorList>
    </citation>
    <scope>NUCLEOTIDE SEQUENCE</scope>
    <source>
        <strain evidence="1">VTCC 930004</strain>
    </source>
</reference>
<feature type="non-terminal residue" evidence="1">
    <location>
        <position position="1"/>
    </location>
</feature>